<sequence length="301" mass="31636">MTVGYLFAGQGQQTAQMGQDLYQQEAVYRDVVNEAADALAVDLRNPVVFGAPQNAQVAIYTMSVGIARVLAQELPVPAGMLGLSLGEYAALTAAGSLTLADGVQLVADRARYMAAAGQAVPGKMAAVMTDRQDEVRRLVQTIDGVYVANNNTASQLVVGGREEAVDTLVAQLKQQGIKRAMTLKVVASHTPLMQPAAEQLANRLASVPFGPTTVPVISNTTVQPFVAGTVKGTLVRQLTNPTHFGAGLQALSSLGVDRFVEVGPGHTLSSFVKQTLPNAERYHVSDIASLNEVRGALVAKS</sequence>
<dbReference type="InterPro" id="IPR001227">
    <property type="entry name" value="Ac_transferase_dom_sf"/>
</dbReference>
<keyword evidence="1" id="KW-0012">Acyltransferase</keyword>
<comment type="caution">
    <text evidence="4">The sequence shown here is derived from an EMBL/GenBank/DDBJ whole genome shotgun (WGS) entry which is preliminary data.</text>
</comment>
<dbReference type="SMART" id="SM00827">
    <property type="entry name" value="PKS_AT"/>
    <property type="match status" value="1"/>
</dbReference>
<feature type="active site" evidence="2">
    <location>
        <position position="189"/>
    </location>
</feature>
<proteinExistence type="inferred from homology"/>
<evidence type="ECO:0000256" key="1">
    <source>
        <dbReference type="PIRNR" id="PIRNR000446"/>
    </source>
</evidence>
<gene>
    <name evidence="4" type="ORF">FC50_GL002114</name>
</gene>
<name>A0A0R1TT71_9LACO</name>
<dbReference type="PATRIC" id="fig|1423783.4.peg.2168"/>
<dbReference type="GO" id="GO:0004314">
    <property type="term" value="F:[acyl-carrier-protein] S-malonyltransferase activity"/>
    <property type="evidence" value="ECO:0007669"/>
    <property type="project" value="UniProtKB-EC"/>
</dbReference>
<dbReference type="GO" id="GO:0006633">
    <property type="term" value="P:fatty acid biosynthetic process"/>
    <property type="evidence" value="ECO:0007669"/>
    <property type="project" value="TreeGrafter"/>
</dbReference>
<dbReference type="Proteomes" id="UP000051922">
    <property type="component" value="Unassembled WGS sequence"/>
</dbReference>
<dbReference type="InterPro" id="IPR050858">
    <property type="entry name" value="Mal-CoA-ACP_Trans/PKS_FabD"/>
</dbReference>
<accession>A0A0R1TT71</accession>
<feature type="active site" evidence="2">
    <location>
        <position position="84"/>
    </location>
</feature>
<dbReference type="STRING" id="1423783.FC50_GL002114"/>
<dbReference type="InterPro" id="IPR014043">
    <property type="entry name" value="Acyl_transferase_dom"/>
</dbReference>
<dbReference type="EC" id="2.3.1.39" evidence="1"/>
<keyword evidence="1" id="KW-0808">Transferase</keyword>
<dbReference type="InterPro" id="IPR024925">
    <property type="entry name" value="Malonyl_CoA-ACP_transAc"/>
</dbReference>
<feature type="domain" description="Malonyl-CoA:ACP transacylase (MAT)" evidence="3">
    <location>
        <begin position="6"/>
        <end position="301"/>
    </location>
</feature>
<dbReference type="PANTHER" id="PTHR42681:SF6">
    <property type="entry name" value="BLL0263 PROTEIN"/>
    <property type="match status" value="1"/>
</dbReference>
<evidence type="ECO:0000259" key="3">
    <source>
        <dbReference type="SMART" id="SM00827"/>
    </source>
</evidence>
<keyword evidence="5" id="KW-1185">Reference proteome</keyword>
<dbReference type="PANTHER" id="PTHR42681">
    <property type="entry name" value="MALONYL-COA-ACYL CARRIER PROTEIN TRANSACYLASE, MITOCHONDRIAL"/>
    <property type="match status" value="1"/>
</dbReference>
<dbReference type="RefSeq" id="WP_056957143.1">
    <property type="nucleotide sequence ID" value="NZ_AZFJ01000061.1"/>
</dbReference>
<dbReference type="Gene3D" id="3.30.70.250">
    <property type="entry name" value="Malonyl-CoA ACP transacylase, ACP-binding"/>
    <property type="match status" value="1"/>
</dbReference>
<evidence type="ECO:0000313" key="5">
    <source>
        <dbReference type="Proteomes" id="UP000051922"/>
    </source>
</evidence>
<organism evidence="4 5">
    <name type="scientific">Lacticaseibacillus pantheris DSM 15945 = JCM 12539 = NBRC 106106</name>
    <dbReference type="NCBI Taxonomy" id="1423783"/>
    <lineage>
        <taxon>Bacteria</taxon>
        <taxon>Bacillati</taxon>
        <taxon>Bacillota</taxon>
        <taxon>Bacilli</taxon>
        <taxon>Lactobacillales</taxon>
        <taxon>Lactobacillaceae</taxon>
        <taxon>Lacticaseibacillus</taxon>
    </lineage>
</organism>
<dbReference type="OrthoDB" id="9805460at2"/>
<dbReference type="AlphaFoldDB" id="A0A0R1TT71"/>
<reference evidence="4 5" key="1">
    <citation type="journal article" date="2015" name="Genome Announc.">
        <title>Expanding the biotechnology potential of lactobacilli through comparative genomics of 213 strains and associated genera.</title>
        <authorList>
            <person name="Sun Z."/>
            <person name="Harris H.M."/>
            <person name="McCann A."/>
            <person name="Guo C."/>
            <person name="Argimon S."/>
            <person name="Zhang W."/>
            <person name="Yang X."/>
            <person name="Jeffery I.B."/>
            <person name="Cooney J.C."/>
            <person name="Kagawa T.F."/>
            <person name="Liu W."/>
            <person name="Song Y."/>
            <person name="Salvetti E."/>
            <person name="Wrobel A."/>
            <person name="Rasinkangas P."/>
            <person name="Parkhill J."/>
            <person name="Rea M.C."/>
            <person name="O'Sullivan O."/>
            <person name="Ritari J."/>
            <person name="Douillard F.P."/>
            <person name="Paul Ross R."/>
            <person name="Yang R."/>
            <person name="Briner A.E."/>
            <person name="Felis G.E."/>
            <person name="de Vos W.M."/>
            <person name="Barrangou R."/>
            <person name="Klaenhammer T.R."/>
            <person name="Caufield P.W."/>
            <person name="Cui Y."/>
            <person name="Zhang H."/>
            <person name="O'Toole P.W."/>
        </authorList>
    </citation>
    <scope>NUCLEOTIDE SEQUENCE [LARGE SCALE GENOMIC DNA]</scope>
    <source>
        <strain evidence="4 5">DSM 15945</strain>
    </source>
</reference>
<evidence type="ECO:0000313" key="4">
    <source>
        <dbReference type="EMBL" id="KRL84503.1"/>
    </source>
</evidence>
<dbReference type="SUPFAM" id="SSF52151">
    <property type="entry name" value="FabD/lysophospholipase-like"/>
    <property type="match status" value="1"/>
</dbReference>
<dbReference type="InterPro" id="IPR016036">
    <property type="entry name" value="Malonyl_transacylase_ACP-bd"/>
</dbReference>
<dbReference type="GO" id="GO:0005829">
    <property type="term" value="C:cytosol"/>
    <property type="evidence" value="ECO:0007669"/>
    <property type="project" value="TreeGrafter"/>
</dbReference>
<comment type="catalytic activity">
    <reaction evidence="1">
        <text>holo-[ACP] + malonyl-CoA = malonyl-[ACP] + CoA</text>
        <dbReference type="Rhea" id="RHEA:41792"/>
        <dbReference type="Rhea" id="RHEA-COMP:9623"/>
        <dbReference type="Rhea" id="RHEA-COMP:9685"/>
        <dbReference type="ChEBI" id="CHEBI:57287"/>
        <dbReference type="ChEBI" id="CHEBI:57384"/>
        <dbReference type="ChEBI" id="CHEBI:64479"/>
        <dbReference type="ChEBI" id="CHEBI:78449"/>
        <dbReference type="EC" id="2.3.1.39"/>
    </reaction>
</comment>
<dbReference type="PIRSF" id="PIRSF000446">
    <property type="entry name" value="Mct"/>
    <property type="match status" value="1"/>
</dbReference>
<dbReference type="Gene3D" id="3.40.366.10">
    <property type="entry name" value="Malonyl-Coenzyme A Acyl Carrier Protein, domain 2"/>
    <property type="match status" value="1"/>
</dbReference>
<comment type="similarity">
    <text evidence="1">Belongs to the fabD family.</text>
</comment>
<dbReference type="Pfam" id="PF00698">
    <property type="entry name" value="Acyl_transf_1"/>
    <property type="match status" value="1"/>
</dbReference>
<evidence type="ECO:0000256" key="2">
    <source>
        <dbReference type="PIRSR" id="PIRSR000446-1"/>
    </source>
</evidence>
<protein>
    <recommendedName>
        <fullName evidence="1">Malonyl CoA-acyl carrier protein transacylase</fullName>
        <ecNumber evidence="1">2.3.1.39</ecNumber>
    </recommendedName>
</protein>
<dbReference type="InterPro" id="IPR016035">
    <property type="entry name" value="Acyl_Trfase/lysoPLipase"/>
</dbReference>
<dbReference type="EMBL" id="AZFJ01000061">
    <property type="protein sequence ID" value="KRL84503.1"/>
    <property type="molecule type" value="Genomic_DNA"/>
</dbReference>
<dbReference type="SUPFAM" id="SSF55048">
    <property type="entry name" value="Probable ACP-binding domain of malonyl-CoA ACP transacylase"/>
    <property type="match status" value="1"/>
</dbReference>